<feature type="compositionally biased region" description="Polar residues" evidence="1">
    <location>
        <begin position="264"/>
        <end position="273"/>
    </location>
</feature>
<feature type="compositionally biased region" description="Low complexity" evidence="1">
    <location>
        <begin position="252"/>
        <end position="262"/>
    </location>
</feature>
<dbReference type="HOGENOM" id="CLU_594449_0_0_1"/>
<evidence type="ECO:0000256" key="1">
    <source>
        <dbReference type="SAM" id="MobiDB-lite"/>
    </source>
</evidence>
<accession>A0A067M495</accession>
<feature type="region of interest" description="Disordered" evidence="1">
    <location>
        <begin position="236"/>
        <end position="273"/>
    </location>
</feature>
<dbReference type="Proteomes" id="UP000027195">
    <property type="component" value="Unassembled WGS sequence"/>
</dbReference>
<proteinExistence type="predicted"/>
<reference evidence="3" key="1">
    <citation type="journal article" date="2014" name="Proc. Natl. Acad. Sci. U.S.A.">
        <title>Extensive sampling of basidiomycete genomes demonstrates inadequacy of the white-rot/brown-rot paradigm for wood decay fungi.</title>
        <authorList>
            <person name="Riley R."/>
            <person name="Salamov A.A."/>
            <person name="Brown D.W."/>
            <person name="Nagy L.G."/>
            <person name="Floudas D."/>
            <person name="Held B.W."/>
            <person name="Levasseur A."/>
            <person name="Lombard V."/>
            <person name="Morin E."/>
            <person name="Otillar R."/>
            <person name="Lindquist E.A."/>
            <person name="Sun H."/>
            <person name="LaButti K.M."/>
            <person name="Schmutz J."/>
            <person name="Jabbour D."/>
            <person name="Luo H."/>
            <person name="Baker S.E."/>
            <person name="Pisabarro A.G."/>
            <person name="Walton J.D."/>
            <person name="Blanchette R.A."/>
            <person name="Henrissat B."/>
            <person name="Martin F."/>
            <person name="Cullen D."/>
            <person name="Hibbett D.S."/>
            <person name="Grigoriev I.V."/>
        </authorList>
    </citation>
    <scope>NUCLEOTIDE SEQUENCE [LARGE SCALE GENOMIC DNA]</scope>
    <source>
        <strain evidence="3">FD-172 SS1</strain>
    </source>
</reference>
<gene>
    <name evidence="2" type="ORF">BOTBODRAFT_47549</name>
</gene>
<evidence type="ECO:0000313" key="3">
    <source>
        <dbReference type="Proteomes" id="UP000027195"/>
    </source>
</evidence>
<dbReference type="AlphaFoldDB" id="A0A067M495"/>
<organism evidence="2 3">
    <name type="scientific">Botryobasidium botryosum (strain FD-172 SS1)</name>
    <dbReference type="NCBI Taxonomy" id="930990"/>
    <lineage>
        <taxon>Eukaryota</taxon>
        <taxon>Fungi</taxon>
        <taxon>Dikarya</taxon>
        <taxon>Basidiomycota</taxon>
        <taxon>Agaricomycotina</taxon>
        <taxon>Agaricomycetes</taxon>
        <taxon>Cantharellales</taxon>
        <taxon>Botryobasidiaceae</taxon>
        <taxon>Botryobasidium</taxon>
    </lineage>
</organism>
<dbReference type="EMBL" id="KL198077">
    <property type="protein sequence ID" value="KDQ09540.1"/>
    <property type="molecule type" value="Genomic_DNA"/>
</dbReference>
<dbReference type="InParanoid" id="A0A067M495"/>
<protein>
    <submittedName>
        <fullName evidence="2">Uncharacterized protein</fullName>
    </submittedName>
</protein>
<feature type="region of interest" description="Disordered" evidence="1">
    <location>
        <begin position="315"/>
        <end position="358"/>
    </location>
</feature>
<sequence length="460" mass="47946">MSSSGDRQHDFDADLYSYLTSYLFAPNDPLVQAVLYGQFTEKNLSRAPLPFVQNTSKFKGATKSPISKLNLSSKPTFAGEVASVPPASLEELMAAAGTATTLSLISKSSPPEDNYDASFGFYGAAPALASVSSVVSTASTALTCVDPLSSFAETGKNLVTDPDSPPFFLSFPEFKHLAGTPDGGKSKSGKAQLVVSADAVAADPFVDDFSVPSGWNPSDAPSFRLMGSANVAPIGLCGDDDSTSPLGWQPEAPTAAPSTPSPVGSKNTSTHTAVSLSGWEESIASKPFSFAVDPGALQLAGTGLVPSTSMPSLLRNRYTIETPRVQKSQKRKRGEEAEAEEGGNTPWIFSPSSQAGQAAAGASTTAKIVAAAPIARTSAASPPRAASVLARASPYATPEKRRSPVHQLSEQEMIAQLSSDSWHPKTPPTPILRRFRHAGASAMLASPSILNSAKRSRVAL</sequence>
<name>A0A067M495_BOTB1</name>
<keyword evidence="3" id="KW-1185">Reference proteome</keyword>
<evidence type="ECO:0000313" key="2">
    <source>
        <dbReference type="EMBL" id="KDQ09540.1"/>
    </source>
</evidence>